<sequence length="481" mass="54089">MREGPMWMLLASQQAPFTLSLLQSIFPEISTQLGSASLIEKLSAELEVLRTRGEDIDKTPQMLVAEWVQAKWLGRGFPEGASEEVYELAADVVPALRLMMGQLEPRQTATESGLAVVIDSVLRLATETDPDPASRLKALHEESRRIVEEIKHVMAHGVSPLEPARASERGRHIVAMTESIAADFRRVREAFERLNRDLRRQLVEHEGPRGEVLEKVFLGSDAIAESDEGKSFLAFWRLLTDPSQFEGLKGALEALETRPFIRMLSLEERRRLFRVTETLLAEGGMVQEVMTTLGRGLRTFVQSREFQEQRQIQRLIRAAITESLALKDQLVNGRTLDYTLTLSTSSLRSVAQLVLDDPQERPGETSVDDAEAPEIDLMAMREMIDNADIDMPLLKANIRIALGQRAQVSVGDLARMFEVTQGLASIVGYMSLAQRFGVVLENRERDFHPREFVSWTGQDGVVRQARIAQLLFTRDCLNDLN</sequence>
<dbReference type="AlphaFoldDB" id="A0A375BC44"/>
<dbReference type="Proteomes" id="UP000256780">
    <property type="component" value="Chromosome CBM2587_a"/>
</dbReference>
<dbReference type="Pfam" id="PF11855">
    <property type="entry name" value="DUF3375"/>
    <property type="match status" value="1"/>
</dbReference>
<dbReference type="EMBL" id="OFSQ01000001">
    <property type="protein sequence ID" value="SOY41322.1"/>
    <property type="molecule type" value="Genomic_DNA"/>
</dbReference>
<dbReference type="RefSeq" id="WP_290367794.1">
    <property type="nucleotide sequence ID" value="NZ_LT976853.1"/>
</dbReference>
<evidence type="ECO:0000313" key="1">
    <source>
        <dbReference type="EMBL" id="SOY41322.1"/>
    </source>
</evidence>
<proteinExistence type="predicted"/>
<dbReference type="InterPro" id="IPR021804">
    <property type="entry name" value="DUF3375"/>
</dbReference>
<comment type="caution">
    <text evidence="1">The sequence shown here is derived from an EMBL/GenBank/DDBJ whole genome shotgun (WGS) entry which is preliminary data.</text>
</comment>
<gene>
    <name evidence="1" type="ORF">CBM2587_A10282</name>
</gene>
<evidence type="ECO:0008006" key="2">
    <source>
        <dbReference type="Google" id="ProtNLM"/>
    </source>
</evidence>
<organism evidence="1">
    <name type="scientific">Cupriavidus taiwanensis</name>
    <dbReference type="NCBI Taxonomy" id="164546"/>
    <lineage>
        <taxon>Bacteria</taxon>
        <taxon>Pseudomonadati</taxon>
        <taxon>Pseudomonadota</taxon>
        <taxon>Betaproteobacteria</taxon>
        <taxon>Burkholderiales</taxon>
        <taxon>Burkholderiaceae</taxon>
        <taxon>Cupriavidus</taxon>
    </lineage>
</organism>
<protein>
    <recommendedName>
        <fullName evidence="2">DUF3375 domain-containing protein</fullName>
    </recommendedName>
</protein>
<name>A0A375BC44_9BURK</name>
<reference evidence="1" key="1">
    <citation type="submission" date="2018-01" db="EMBL/GenBank/DDBJ databases">
        <authorList>
            <person name="Clerissi C."/>
        </authorList>
    </citation>
    <scope>NUCLEOTIDE SEQUENCE</scope>
    <source>
        <strain evidence="1">Cupriavidus sp. LMG 19464</strain>
    </source>
</reference>
<accession>A0A375BC44</accession>